<organism evidence="2 3">
    <name type="scientific">Necator americanus</name>
    <name type="common">Human hookworm</name>
    <dbReference type="NCBI Taxonomy" id="51031"/>
    <lineage>
        <taxon>Eukaryota</taxon>
        <taxon>Metazoa</taxon>
        <taxon>Ecdysozoa</taxon>
        <taxon>Nematoda</taxon>
        <taxon>Chromadorea</taxon>
        <taxon>Rhabditida</taxon>
        <taxon>Rhabditina</taxon>
        <taxon>Rhabditomorpha</taxon>
        <taxon>Strongyloidea</taxon>
        <taxon>Ancylostomatidae</taxon>
        <taxon>Bunostominae</taxon>
        <taxon>Necator</taxon>
    </lineage>
</organism>
<gene>
    <name evidence="2" type="primary">Necator_chrV.g20413</name>
    <name evidence="2" type="ORF">RB195_015620</name>
</gene>
<sequence>MLIGKRSISGITPSCPLSAFHTRSTTSSLLHQRYIMVLRSKKSKRNASPIPEDPFEPSSTSYVRAKDGNPLPSKIELELAKRALRPRSPSVLPGVRPIPKEISESLRDQLVPGKFYAKSLTQYLGPFDNEPTVDELPSGDTFFILQNMGRLGDTGKCIFRHVRQIEVPTREFPPPRPISPSELPGVRSLNNELDAEAKENLVPGHYYAKSMNRYLGPFESIPVPELLPRGDSYVILQEMGRLPNGCMIFRRVTQIDR</sequence>
<name>A0ABR1E5D8_NECAM</name>
<reference evidence="2 3" key="1">
    <citation type="submission" date="2023-08" db="EMBL/GenBank/DDBJ databases">
        <title>A Necator americanus chromosomal reference genome.</title>
        <authorList>
            <person name="Ilik V."/>
            <person name="Petrzelkova K.J."/>
            <person name="Pardy F."/>
            <person name="Fuh T."/>
            <person name="Niatou-Singa F.S."/>
            <person name="Gouil Q."/>
            <person name="Baker L."/>
            <person name="Ritchie M.E."/>
            <person name="Jex A.R."/>
            <person name="Gazzola D."/>
            <person name="Li H."/>
            <person name="Toshio Fujiwara R."/>
            <person name="Zhan B."/>
            <person name="Aroian R.V."/>
            <person name="Pafco B."/>
            <person name="Schwarz E.M."/>
        </authorList>
    </citation>
    <scope>NUCLEOTIDE SEQUENCE [LARGE SCALE GENOMIC DNA]</scope>
    <source>
        <strain evidence="2 3">Aroian</strain>
        <tissue evidence="2">Whole animal</tissue>
    </source>
</reference>
<keyword evidence="3" id="KW-1185">Reference proteome</keyword>
<accession>A0ABR1E5D8</accession>
<evidence type="ECO:0000313" key="3">
    <source>
        <dbReference type="Proteomes" id="UP001303046"/>
    </source>
</evidence>
<proteinExistence type="predicted"/>
<feature type="region of interest" description="Disordered" evidence="1">
    <location>
        <begin position="42"/>
        <end position="67"/>
    </location>
</feature>
<evidence type="ECO:0000313" key="2">
    <source>
        <dbReference type="EMBL" id="KAK6757907.1"/>
    </source>
</evidence>
<dbReference type="EMBL" id="JAVFWL010000005">
    <property type="protein sequence ID" value="KAK6757907.1"/>
    <property type="molecule type" value="Genomic_DNA"/>
</dbReference>
<dbReference type="Proteomes" id="UP001303046">
    <property type="component" value="Unassembled WGS sequence"/>
</dbReference>
<protein>
    <submittedName>
        <fullName evidence="2">Uncharacterized protein</fullName>
    </submittedName>
</protein>
<evidence type="ECO:0000256" key="1">
    <source>
        <dbReference type="SAM" id="MobiDB-lite"/>
    </source>
</evidence>
<comment type="caution">
    <text evidence="2">The sequence shown here is derived from an EMBL/GenBank/DDBJ whole genome shotgun (WGS) entry which is preliminary data.</text>
</comment>